<dbReference type="InParanoid" id="A0A024GT81"/>
<evidence type="ECO:0000313" key="2">
    <source>
        <dbReference type="EMBL" id="CCI49561.1"/>
    </source>
</evidence>
<evidence type="ECO:0000256" key="1">
    <source>
        <dbReference type="SAM" id="SignalP"/>
    </source>
</evidence>
<feature type="signal peptide" evidence="1">
    <location>
        <begin position="1"/>
        <end position="23"/>
    </location>
</feature>
<organism evidence="2 3">
    <name type="scientific">Albugo candida</name>
    <dbReference type="NCBI Taxonomy" id="65357"/>
    <lineage>
        <taxon>Eukaryota</taxon>
        <taxon>Sar</taxon>
        <taxon>Stramenopiles</taxon>
        <taxon>Oomycota</taxon>
        <taxon>Peronosporomycetes</taxon>
        <taxon>Albuginales</taxon>
        <taxon>Albuginaceae</taxon>
        <taxon>Albugo</taxon>
    </lineage>
</organism>
<keyword evidence="3" id="KW-1185">Reference proteome</keyword>
<accession>A0A024GT81</accession>
<comment type="caution">
    <text evidence="2">The sequence shown here is derived from an EMBL/GenBank/DDBJ whole genome shotgun (WGS) entry which is preliminary data.</text>
</comment>
<protein>
    <submittedName>
        <fullName evidence="2">Uncharacterized protein</fullName>
    </submittedName>
</protein>
<sequence length="63" mass="7323">MACFCSVEFACLISMMWWCDNEGVVPVHLIDLYIECYVACLYQLVIDNPSVFDLMQIFFSTLQ</sequence>
<proteinExistence type="predicted"/>
<gene>
    <name evidence="2" type="ORF">BN9_109130</name>
</gene>
<dbReference type="EMBL" id="CAIX01000313">
    <property type="protein sequence ID" value="CCI49561.1"/>
    <property type="molecule type" value="Genomic_DNA"/>
</dbReference>
<reference evidence="2 3" key="1">
    <citation type="submission" date="2012-05" db="EMBL/GenBank/DDBJ databases">
        <title>Recombination and specialization in a pathogen metapopulation.</title>
        <authorList>
            <person name="Gardiner A."/>
            <person name="Kemen E."/>
            <person name="Schultz-Larsen T."/>
            <person name="MacLean D."/>
            <person name="Van Oosterhout C."/>
            <person name="Jones J.D.G."/>
        </authorList>
    </citation>
    <scope>NUCLEOTIDE SEQUENCE [LARGE SCALE GENOMIC DNA]</scope>
    <source>
        <strain evidence="2 3">Ac Nc2</strain>
    </source>
</reference>
<dbReference type="Proteomes" id="UP000053237">
    <property type="component" value="Unassembled WGS sequence"/>
</dbReference>
<feature type="chain" id="PRO_5001532639" evidence="1">
    <location>
        <begin position="24"/>
        <end position="63"/>
    </location>
</feature>
<evidence type="ECO:0000313" key="3">
    <source>
        <dbReference type="Proteomes" id="UP000053237"/>
    </source>
</evidence>
<dbReference type="AlphaFoldDB" id="A0A024GT81"/>
<name>A0A024GT81_9STRA</name>
<keyword evidence="1" id="KW-0732">Signal</keyword>